<keyword evidence="1" id="KW-0812">Transmembrane</keyword>
<evidence type="ECO:0000256" key="1">
    <source>
        <dbReference type="SAM" id="Phobius"/>
    </source>
</evidence>
<evidence type="ECO:0000313" key="4">
    <source>
        <dbReference type="Proteomes" id="UP000295184"/>
    </source>
</evidence>
<gene>
    <name evidence="3" type="ORF">EDD77_12146</name>
</gene>
<evidence type="ECO:0000259" key="2">
    <source>
        <dbReference type="Pfam" id="PF05569"/>
    </source>
</evidence>
<keyword evidence="1" id="KW-0472">Membrane</keyword>
<dbReference type="PANTHER" id="PTHR34978:SF3">
    <property type="entry name" value="SLR0241 PROTEIN"/>
    <property type="match status" value="1"/>
</dbReference>
<reference evidence="3 4" key="1">
    <citation type="submission" date="2019-03" db="EMBL/GenBank/DDBJ databases">
        <title>Genomic Encyclopedia of Type Strains, Phase IV (KMG-IV): sequencing the most valuable type-strain genomes for metagenomic binning, comparative biology and taxonomic classification.</title>
        <authorList>
            <person name="Goeker M."/>
        </authorList>
    </citation>
    <scope>NUCLEOTIDE SEQUENCE [LARGE SCALE GENOMIC DNA]</scope>
    <source>
        <strain evidence="3 4">DSM 100451</strain>
    </source>
</reference>
<comment type="caution">
    <text evidence="3">The sequence shown here is derived from an EMBL/GenBank/DDBJ whole genome shotgun (WGS) entry which is preliminary data.</text>
</comment>
<feature type="domain" description="Peptidase M56" evidence="2">
    <location>
        <begin position="2"/>
        <end position="312"/>
    </location>
</feature>
<dbReference type="EMBL" id="SLUM01000021">
    <property type="protein sequence ID" value="TCL54542.1"/>
    <property type="molecule type" value="Genomic_DNA"/>
</dbReference>
<dbReference type="GeneID" id="97382085"/>
<dbReference type="AlphaFoldDB" id="A0A4V2QB03"/>
<dbReference type="PANTHER" id="PTHR34978">
    <property type="entry name" value="POSSIBLE SENSOR-TRANSDUCER PROTEIN BLAR"/>
    <property type="match status" value="1"/>
</dbReference>
<sequence length="718" mass="78641">MIELLITSSLLILAVLAARALLAGRISRRMQYALWGLVLLRLLLPVSLPQSRASVMNALPDTAQVSLARPGEFSGETLPAPADTEVQTGTAPETDLAQTATGGMQAGISGGVADISGSEPHPEWSLNPAALLPLVWAAGAVLTGGALLWANLRFSLRLRRERCQLDLEPEITGGLPVYLCHELASPCLHGLLHPAIYLNPAALESPERLEFVLAHEKTHYRHRDHIWGALRCVLLAVYWFDPLVWWAAAASRRDCELACDEAVTAAMEEARGRDYGRCLVELIPNRARGTALLAATSMSGSAGAMQRRLKAIVTAKKPRRAAIALTLAGAVLLTACTFTGAKGITSARDYLAEGETEWKLCALGDESRMQELLVARAPAPEGEPLAEGEEYVKVYYWDSAAEPEADALRFAGKVQNGSLEVKWSAEEPGSDDVVPLEEYRGNEDPAQVQELIVTLLQPDGTQLEFTLFQQWAMLQMDYPPLSEWPELVWELMDLNTELANSIHPEGDAIRFTIPAGLKDRPEHWRLALVWTPTGEIERTEITEGVPEPFASGEWEPGQEYAIPLDALPTGNEGTAMLQLLIEEKDVAPLPIILLNDYQRLTAPLFSAQSEEENPTGDALVEYQAAMTAFSETVQWNPDTRDFTFTIPETAAPGEWKLELSQRNPERGSWVTCSALLPDAEPQPGETVTLKGENLPEGGHYRLNATNTLWNTTLSVEFE</sequence>
<accession>A0A4V2QB03</accession>
<dbReference type="Pfam" id="PF05569">
    <property type="entry name" value="Peptidase_M56"/>
    <property type="match status" value="1"/>
</dbReference>
<dbReference type="RefSeq" id="WP_132587403.1">
    <property type="nucleotide sequence ID" value="NZ_CAXSPG010000027.1"/>
</dbReference>
<dbReference type="InterPro" id="IPR008756">
    <property type="entry name" value="Peptidase_M56"/>
</dbReference>
<protein>
    <submittedName>
        <fullName evidence="3">Beta-lactamase regulating signal transducer with metallopeptidase domain</fullName>
    </submittedName>
</protein>
<name>A0A4V2QB03_9FIRM</name>
<dbReference type="InterPro" id="IPR052173">
    <property type="entry name" value="Beta-lactam_resp_regulator"/>
</dbReference>
<dbReference type="CDD" id="cd07341">
    <property type="entry name" value="M56_BlaR1_MecR1_like"/>
    <property type="match status" value="1"/>
</dbReference>
<dbReference type="Proteomes" id="UP000295184">
    <property type="component" value="Unassembled WGS sequence"/>
</dbReference>
<evidence type="ECO:0000313" key="3">
    <source>
        <dbReference type="EMBL" id="TCL54542.1"/>
    </source>
</evidence>
<proteinExistence type="predicted"/>
<organism evidence="3 4">
    <name type="scientific">Allofournierella massiliensis</name>
    <dbReference type="NCBI Taxonomy" id="1650663"/>
    <lineage>
        <taxon>Bacteria</taxon>
        <taxon>Bacillati</taxon>
        <taxon>Bacillota</taxon>
        <taxon>Clostridia</taxon>
        <taxon>Eubacteriales</taxon>
        <taxon>Oscillospiraceae</taxon>
        <taxon>Allofournierella</taxon>
    </lineage>
</organism>
<feature type="transmembrane region" description="Helical" evidence="1">
    <location>
        <begin position="130"/>
        <end position="152"/>
    </location>
</feature>
<keyword evidence="1" id="KW-1133">Transmembrane helix</keyword>
<dbReference type="STRING" id="1650663.GCA_001486665_00162"/>